<dbReference type="Proteomes" id="UP000236447">
    <property type="component" value="Plasmid pP88_c"/>
</dbReference>
<keyword evidence="3" id="KW-0288">FMN</keyword>
<sequence length="130" mass="14452">MTKLELPVRIRGVVAHGDKRGRGLGFPTANLISGMPVGLDYGVYASETVILGDMSKTYASVTSFGIRPTFDGADRRIETHILDFNEDIYDREIEVSLLAFLRPERRFASVKDLVAAMRGDIMATRSRTRS</sequence>
<dbReference type="GO" id="GO:0009231">
    <property type="term" value="P:riboflavin biosynthetic process"/>
    <property type="evidence" value="ECO:0007669"/>
    <property type="project" value="InterPro"/>
</dbReference>
<evidence type="ECO:0000256" key="5">
    <source>
        <dbReference type="ARBA" id="ARBA00022741"/>
    </source>
</evidence>
<dbReference type="GO" id="GO:0008531">
    <property type="term" value="F:riboflavin kinase activity"/>
    <property type="evidence" value="ECO:0007669"/>
    <property type="project" value="UniProtKB-EC"/>
</dbReference>
<dbReference type="InterPro" id="IPR023468">
    <property type="entry name" value="Riboflavin_kinase"/>
</dbReference>
<dbReference type="GO" id="GO:0005524">
    <property type="term" value="F:ATP binding"/>
    <property type="evidence" value="ECO:0007669"/>
    <property type="project" value="UniProtKB-KW"/>
</dbReference>
<proteinExistence type="predicted"/>
<geneLocation type="plasmid" evidence="10">
    <name>pp88_c</name>
</geneLocation>
<keyword evidence="9" id="KW-0614">Plasmid</keyword>
<dbReference type="SUPFAM" id="SSF82114">
    <property type="entry name" value="Riboflavin kinase-like"/>
    <property type="match status" value="1"/>
</dbReference>
<keyword evidence="5" id="KW-0547">Nucleotide-binding</keyword>
<keyword evidence="4 9" id="KW-0808">Transferase</keyword>
<dbReference type="GO" id="GO:0016779">
    <property type="term" value="F:nucleotidyltransferase activity"/>
    <property type="evidence" value="ECO:0007669"/>
    <property type="project" value="UniProtKB-KW"/>
</dbReference>
<dbReference type="InterPro" id="IPR015865">
    <property type="entry name" value="Riboflavin_kinase_bac/euk"/>
</dbReference>
<evidence type="ECO:0000256" key="3">
    <source>
        <dbReference type="ARBA" id="ARBA00022643"/>
    </source>
</evidence>
<dbReference type="Gene3D" id="2.40.30.30">
    <property type="entry name" value="Riboflavin kinase-like"/>
    <property type="match status" value="1"/>
</dbReference>
<evidence type="ECO:0000259" key="8">
    <source>
        <dbReference type="SMART" id="SM00904"/>
    </source>
</evidence>
<evidence type="ECO:0000256" key="6">
    <source>
        <dbReference type="ARBA" id="ARBA00022840"/>
    </source>
</evidence>
<dbReference type="RefSeq" id="WP_102884619.1">
    <property type="nucleotide sequence ID" value="NZ_CP010728.1"/>
</dbReference>
<evidence type="ECO:0000256" key="1">
    <source>
        <dbReference type="ARBA" id="ARBA00012105"/>
    </source>
</evidence>
<reference evidence="9 10" key="1">
    <citation type="journal article" date="2017" name="Front. Microbiol.">
        <title>Phaeobacter piscinae sp. nov., a species of the Roseobacter group and potential aquaculture probiont.</title>
        <authorList>
            <person name="Sonnenschein E.C."/>
            <person name="Phippen C.B.W."/>
            <person name="Nielsen K.F."/>
            <person name="Mateiu R.V."/>
            <person name="Melchiorsen J."/>
            <person name="Gram L."/>
            <person name="Overmann J."/>
            <person name="Freese H.M."/>
        </authorList>
    </citation>
    <scope>NUCLEOTIDE SEQUENCE [LARGE SCALE GENOMIC DNA]</scope>
    <source>
        <strain evidence="9 10">P88</strain>
        <plasmid evidence="10">pp88_c</plasmid>
    </source>
</reference>
<accession>A0A2I7KG45</accession>
<dbReference type="GO" id="GO:0009398">
    <property type="term" value="P:FMN biosynthetic process"/>
    <property type="evidence" value="ECO:0007669"/>
    <property type="project" value="TreeGrafter"/>
</dbReference>
<name>A0A2I7KG45_9RHOB</name>
<evidence type="ECO:0000256" key="2">
    <source>
        <dbReference type="ARBA" id="ARBA00022630"/>
    </source>
</evidence>
<protein>
    <recommendedName>
        <fullName evidence="1">riboflavin kinase</fullName>
        <ecNumber evidence="1">2.7.1.26</ecNumber>
    </recommendedName>
</protein>
<evidence type="ECO:0000313" key="9">
    <source>
        <dbReference type="EMBL" id="AUR01563.1"/>
    </source>
</evidence>
<reference evidence="9 10" key="2">
    <citation type="journal article" date="2017" name="Genome Biol. Evol.">
        <title>Trajectories and Drivers of Genome Evolution in Surface-Associated Marine Phaeobacter.</title>
        <authorList>
            <person name="Freese H.M."/>
            <person name="Sikorski J."/>
            <person name="Bunk B."/>
            <person name="Scheuner C."/>
            <person name="Meier-Kolthoff J.P."/>
            <person name="Sproer C."/>
            <person name="Gram L."/>
            <person name="Overmann J."/>
        </authorList>
    </citation>
    <scope>NUCLEOTIDE SEQUENCE [LARGE SCALE GENOMIC DNA]</scope>
    <source>
        <strain evidence="9 10">P88</strain>
        <plasmid evidence="10">pp88_c</plasmid>
    </source>
</reference>
<dbReference type="AlphaFoldDB" id="A0A2I7KG45"/>
<feature type="domain" description="Riboflavin kinase" evidence="8">
    <location>
        <begin position="5"/>
        <end position="129"/>
    </location>
</feature>
<keyword evidence="6" id="KW-0067">ATP-binding</keyword>
<evidence type="ECO:0000313" key="10">
    <source>
        <dbReference type="Proteomes" id="UP000236447"/>
    </source>
</evidence>
<dbReference type="PANTHER" id="PTHR22749">
    <property type="entry name" value="RIBOFLAVIN KINASE/FMN ADENYLYLTRANSFERASE"/>
    <property type="match status" value="1"/>
</dbReference>
<dbReference type="EC" id="2.7.1.26" evidence="1"/>
<evidence type="ECO:0000256" key="7">
    <source>
        <dbReference type="ARBA" id="ARBA00047880"/>
    </source>
</evidence>
<keyword evidence="2" id="KW-0285">Flavoprotein</keyword>
<evidence type="ECO:0000256" key="4">
    <source>
        <dbReference type="ARBA" id="ARBA00022679"/>
    </source>
</evidence>
<keyword evidence="9" id="KW-0548">Nucleotidyltransferase</keyword>
<dbReference type="EMBL" id="CP010728">
    <property type="protein sequence ID" value="AUR01563.1"/>
    <property type="molecule type" value="Genomic_DNA"/>
</dbReference>
<gene>
    <name evidence="9" type="primary">ribF_2</name>
    <name evidence="9" type="ORF">PhaeoP88_04251</name>
</gene>
<organism evidence="9 10">
    <name type="scientific">Phaeobacter inhibens</name>
    <dbReference type="NCBI Taxonomy" id="221822"/>
    <lineage>
        <taxon>Bacteria</taxon>
        <taxon>Pseudomonadati</taxon>
        <taxon>Pseudomonadota</taxon>
        <taxon>Alphaproteobacteria</taxon>
        <taxon>Rhodobacterales</taxon>
        <taxon>Roseobacteraceae</taxon>
        <taxon>Phaeobacter</taxon>
    </lineage>
</organism>
<dbReference type="InterPro" id="IPR023465">
    <property type="entry name" value="Riboflavin_kinase_dom_sf"/>
</dbReference>
<comment type="catalytic activity">
    <reaction evidence="7">
        <text>riboflavin + ATP = FMN + ADP + H(+)</text>
        <dbReference type="Rhea" id="RHEA:14357"/>
        <dbReference type="ChEBI" id="CHEBI:15378"/>
        <dbReference type="ChEBI" id="CHEBI:30616"/>
        <dbReference type="ChEBI" id="CHEBI:57986"/>
        <dbReference type="ChEBI" id="CHEBI:58210"/>
        <dbReference type="ChEBI" id="CHEBI:456216"/>
        <dbReference type="EC" id="2.7.1.26"/>
    </reaction>
</comment>
<dbReference type="PANTHER" id="PTHR22749:SF6">
    <property type="entry name" value="RIBOFLAVIN KINASE"/>
    <property type="match status" value="1"/>
</dbReference>
<dbReference type="SMART" id="SM00904">
    <property type="entry name" value="Flavokinase"/>
    <property type="match status" value="1"/>
</dbReference>
<dbReference type="Pfam" id="PF01687">
    <property type="entry name" value="Flavokinase"/>
    <property type="match status" value="1"/>
</dbReference>